<keyword evidence="3" id="KW-1185">Reference proteome</keyword>
<evidence type="ECO:0000256" key="1">
    <source>
        <dbReference type="SAM" id="MobiDB-lite"/>
    </source>
</evidence>
<accession>A0A834IWF5</accession>
<feature type="region of interest" description="Disordered" evidence="1">
    <location>
        <begin position="87"/>
        <end position="117"/>
    </location>
</feature>
<feature type="region of interest" description="Disordered" evidence="1">
    <location>
        <begin position="1"/>
        <end position="55"/>
    </location>
</feature>
<evidence type="ECO:0000313" key="2">
    <source>
        <dbReference type="EMBL" id="KAF7285158.1"/>
    </source>
</evidence>
<organism evidence="2 3">
    <name type="scientific">Rhynchophorus ferrugineus</name>
    <name type="common">Red palm weevil</name>
    <name type="synonym">Curculio ferrugineus</name>
    <dbReference type="NCBI Taxonomy" id="354439"/>
    <lineage>
        <taxon>Eukaryota</taxon>
        <taxon>Metazoa</taxon>
        <taxon>Ecdysozoa</taxon>
        <taxon>Arthropoda</taxon>
        <taxon>Hexapoda</taxon>
        <taxon>Insecta</taxon>
        <taxon>Pterygota</taxon>
        <taxon>Neoptera</taxon>
        <taxon>Endopterygota</taxon>
        <taxon>Coleoptera</taxon>
        <taxon>Polyphaga</taxon>
        <taxon>Cucujiformia</taxon>
        <taxon>Curculionidae</taxon>
        <taxon>Dryophthorinae</taxon>
        <taxon>Rhynchophorus</taxon>
    </lineage>
</organism>
<feature type="compositionally biased region" description="Basic and acidic residues" evidence="1">
    <location>
        <begin position="28"/>
        <end position="44"/>
    </location>
</feature>
<reference evidence="2" key="1">
    <citation type="submission" date="2020-08" db="EMBL/GenBank/DDBJ databases">
        <title>Genome sequencing and assembly of the red palm weevil Rhynchophorus ferrugineus.</title>
        <authorList>
            <person name="Dias G.B."/>
            <person name="Bergman C.M."/>
            <person name="Manee M."/>
        </authorList>
    </citation>
    <scope>NUCLEOTIDE SEQUENCE</scope>
    <source>
        <strain evidence="2">AA-2017</strain>
        <tissue evidence="2">Whole larva</tissue>
    </source>
</reference>
<sequence>MAHKGHRSSFGGWEGGGGRSGQRKCHQYLKDPLENSHLAHEIPEASRAQDASAIHVLPEKPFRPDLKERKPFSESYFHFGIPGRRLPPPLPLAIPTNQPTALLQPPSPTTPAPPYVSSPAQEYAARALPMPPPLRLDGNWM</sequence>
<dbReference type="AlphaFoldDB" id="A0A834IWF5"/>
<proteinExistence type="predicted"/>
<feature type="compositionally biased region" description="Pro residues" evidence="1">
    <location>
        <begin position="105"/>
        <end position="116"/>
    </location>
</feature>
<feature type="compositionally biased region" description="Low complexity" evidence="1">
    <location>
        <begin position="93"/>
        <end position="104"/>
    </location>
</feature>
<dbReference type="EMBL" id="JAACXV010000061">
    <property type="protein sequence ID" value="KAF7285158.1"/>
    <property type="molecule type" value="Genomic_DNA"/>
</dbReference>
<comment type="caution">
    <text evidence="2">The sequence shown here is derived from an EMBL/GenBank/DDBJ whole genome shotgun (WGS) entry which is preliminary data.</text>
</comment>
<dbReference type="Proteomes" id="UP000625711">
    <property type="component" value="Unassembled WGS sequence"/>
</dbReference>
<gene>
    <name evidence="2" type="ORF">GWI33_012009</name>
</gene>
<name>A0A834IWF5_RHYFE</name>
<evidence type="ECO:0000313" key="3">
    <source>
        <dbReference type="Proteomes" id="UP000625711"/>
    </source>
</evidence>
<protein>
    <submittedName>
        <fullName evidence="2">Uncharacterized protein</fullName>
    </submittedName>
</protein>